<accession>A0A6P3HAR2</accession>
<evidence type="ECO:0000256" key="1">
    <source>
        <dbReference type="SAM" id="Coils"/>
    </source>
</evidence>
<dbReference type="PANTHER" id="PTHR47115:SF1">
    <property type="entry name" value="COILED-COIL DOMAIN-CONTAINING PROTEIN 183"/>
    <property type="match status" value="1"/>
</dbReference>
<dbReference type="AlphaFoldDB" id="A0A6P3HAR2"/>
<organism evidence="2 3">
    <name type="scientific">Bison bison bison</name>
    <name type="common">North American plains bison</name>
    <dbReference type="NCBI Taxonomy" id="43346"/>
    <lineage>
        <taxon>Eukaryota</taxon>
        <taxon>Metazoa</taxon>
        <taxon>Chordata</taxon>
        <taxon>Craniata</taxon>
        <taxon>Vertebrata</taxon>
        <taxon>Euteleostomi</taxon>
        <taxon>Mammalia</taxon>
        <taxon>Eutheria</taxon>
        <taxon>Laurasiatheria</taxon>
        <taxon>Artiodactyla</taxon>
        <taxon>Ruminantia</taxon>
        <taxon>Pecora</taxon>
        <taxon>Bovidae</taxon>
        <taxon>Bovinae</taxon>
        <taxon>Bison</taxon>
    </lineage>
</organism>
<proteinExistence type="predicted"/>
<dbReference type="InterPro" id="IPR043247">
    <property type="entry name" value="CCDC183"/>
</dbReference>
<reference evidence="3" key="1">
    <citation type="submission" date="2025-08" db="UniProtKB">
        <authorList>
            <consortium name="RefSeq"/>
        </authorList>
    </citation>
    <scope>IDENTIFICATION</scope>
    <source>
        <tissue evidence="3">Blood</tissue>
    </source>
</reference>
<dbReference type="KEGG" id="bbis:104987245"/>
<sequence>MGPQLTATTPQYDQWAISRACGKDVPMRLANSRCTMEVAREKLRKYVFDRVNVHNVLIHLVRRRGRKLESMQLELAGLKSQPEATKEELRLQQVIRQLENNIEKTTIKITTSQNIHFLYMDLLDHLKKVSPLTPHPNTCRRILGRRDLDFPSNLMGPETLKVRKREASKADVEYQTNVTALVEKVKTAVQCSHLWDIAGRFLAQKGTEEDLELQMEDCEERRGRLEAWMKKLEIEEATLKFRQTPSSVSFKSVEKKMNDMLKEEEERLQLAHSKMTKSQKLLLTIQTGIDNLYIRLIGIPLPTGQKEAVPSTTLDMYSKLAYCEGRLLYLADRVQTLAETEEVSTKVRDVLESSTLREKQNTRISFEETEEDVIETFQFADVDHSYVPSRAEIKRQGQRLMEEKLKVAKKKKK</sequence>
<protein>
    <submittedName>
        <fullName evidence="3">LOW QUALITY PROTEIN: coiled-coil domain-containing protein 183-like</fullName>
    </submittedName>
</protein>
<evidence type="ECO:0000313" key="2">
    <source>
        <dbReference type="Proteomes" id="UP000515208"/>
    </source>
</evidence>
<keyword evidence="1" id="KW-0175">Coiled coil</keyword>
<feature type="coiled-coil region" evidence="1">
    <location>
        <begin position="88"/>
        <end position="115"/>
    </location>
</feature>
<dbReference type="OrthoDB" id="10255247at2759"/>
<keyword evidence="2" id="KW-1185">Reference proteome</keyword>
<evidence type="ECO:0000313" key="3">
    <source>
        <dbReference type="RefSeq" id="XP_010836392.1"/>
    </source>
</evidence>
<dbReference type="GeneID" id="104987245"/>
<gene>
    <name evidence="3" type="primary">LOC104987245</name>
</gene>
<dbReference type="RefSeq" id="XP_010836392.1">
    <property type="nucleotide sequence ID" value="XM_010838090.1"/>
</dbReference>
<dbReference type="Proteomes" id="UP000515208">
    <property type="component" value="Unplaced"/>
</dbReference>
<name>A0A6P3HAR2_BISBB</name>
<dbReference type="PANTHER" id="PTHR47115">
    <property type="entry name" value="COILED-COIL DOMAIN-CONTAINING PROTEIN 183"/>
    <property type="match status" value="1"/>
</dbReference>